<gene>
    <name evidence="4" type="ORF">EV693_1178</name>
</gene>
<dbReference type="Gene3D" id="3.40.630.30">
    <property type="match status" value="1"/>
</dbReference>
<name>A0A4R2N4R0_9PAST</name>
<dbReference type="RefSeq" id="WP_132502014.1">
    <property type="nucleotide sequence ID" value="NZ_LVXA01000001.1"/>
</dbReference>
<evidence type="ECO:0000256" key="2">
    <source>
        <dbReference type="ARBA" id="ARBA00023315"/>
    </source>
</evidence>
<dbReference type="SUPFAM" id="SSF55729">
    <property type="entry name" value="Acyl-CoA N-acyltransferases (Nat)"/>
    <property type="match status" value="1"/>
</dbReference>
<dbReference type="NCBIfam" id="NF008212">
    <property type="entry name" value="PRK10975.1"/>
    <property type="match status" value="1"/>
</dbReference>
<dbReference type="GO" id="GO:0016747">
    <property type="term" value="F:acyltransferase activity, transferring groups other than amino-acyl groups"/>
    <property type="evidence" value="ECO:0007669"/>
    <property type="project" value="InterPro"/>
</dbReference>
<protein>
    <submittedName>
        <fullName evidence="4">dTDP-4-amino-4,6-dideoxy-D-galactose acyltransferase</fullName>
    </submittedName>
</protein>
<dbReference type="OrthoDB" id="6057229at2"/>
<evidence type="ECO:0000256" key="1">
    <source>
        <dbReference type="ARBA" id="ARBA00022679"/>
    </source>
</evidence>
<sequence>MSSKIILCEWETAFFQRPIFCLELGQAPFRLPEYEGGLLWAKVSAERLAEADFLQQCGFQWVESEVELRFLLAKNEGNPTACEQATDADLPELQALMGEAFPQSRFREPWFSKTEHQRFYQHWIAQAMAGKFDDVCLLKRTENGELQGAVSLRSRGDYATIGLLAVVEKYRNQGIGAFLLEQAKCWAVVQGATELMVRTQRNNSAAIRLYQHLGGQICTRSDWFYR</sequence>
<organism evidence="4 5">
    <name type="scientific">Nicoletella semolina</name>
    <dbReference type="NCBI Taxonomy" id="271160"/>
    <lineage>
        <taxon>Bacteria</taxon>
        <taxon>Pseudomonadati</taxon>
        <taxon>Pseudomonadota</taxon>
        <taxon>Gammaproteobacteria</taxon>
        <taxon>Pasteurellales</taxon>
        <taxon>Pasteurellaceae</taxon>
        <taxon>Nicoletella</taxon>
    </lineage>
</organism>
<comment type="caution">
    <text evidence="4">The sequence shown here is derived from an EMBL/GenBank/DDBJ whole genome shotgun (WGS) entry which is preliminary data.</text>
</comment>
<proteinExistence type="predicted"/>
<dbReference type="AlphaFoldDB" id="A0A4R2N4R0"/>
<keyword evidence="2 4" id="KW-0012">Acyltransferase</keyword>
<dbReference type="Pfam" id="PF00583">
    <property type="entry name" value="Acetyltransf_1"/>
    <property type="match status" value="1"/>
</dbReference>
<dbReference type="Proteomes" id="UP000295537">
    <property type="component" value="Unassembled WGS sequence"/>
</dbReference>
<dbReference type="PROSITE" id="PS51186">
    <property type="entry name" value="GNAT"/>
    <property type="match status" value="1"/>
</dbReference>
<evidence type="ECO:0000313" key="4">
    <source>
        <dbReference type="EMBL" id="TCP15773.1"/>
    </source>
</evidence>
<accession>A0A4R2N4R0</accession>
<evidence type="ECO:0000259" key="3">
    <source>
        <dbReference type="PROSITE" id="PS51186"/>
    </source>
</evidence>
<reference evidence="4 5" key="1">
    <citation type="submission" date="2019-03" db="EMBL/GenBank/DDBJ databases">
        <title>Genomic Encyclopedia of Type Strains, Phase IV (KMG-IV): sequencing the most valuable type-strain genomes for metagenomic binning, comparative biology and taxonomic classification.</title>
        <authorList>
            <person name="Goeker M."/>
        </authorList>
    </citation>
    <scope>NUCLEOTIDE SEQUENCE [LARGE SCALE GENOMIC DNA]</scope>
    <source>
        <strain evidence="4 5">DSM 16380</strain>
    </source>
</reference>
<feature type="domain" description="N-acetyltransferase" evidence="3">
    <location>
        <begin position="80"/>
        <end position="226"/>
    </location>
</feature>
<dbReference type="EMBL" id="SLXJ01000017">
    <property type="protein sequence ID" value="TCP15773.1"/>
    <property type="molecule type" value="Genomic_DNA"/>
</dbReference>
<keyword evidence="1 4" id="KW-0808">Transferase</keyword>
<dbReference type="InterPro" id="IPR050832">
    <property type="entry name" value="Bact_Acetyltransf"/>
</dbReference>
<dbReference type="PANTHER" id="PTHR43877:SF2">
    <property type="entry name" value="AMINOALKYLPHOSPHONATE N-ACETYLTRANSFERASE-RELATED"/>
    <property type="match status" value="1"/>
</dbReference>
<dbReference type="InterPro" id="IPR016181">
    <property type="entry name" value="Acyl_CoA_acyltransferase"/>
</dbReference>
<dbReference type="CDD" id="cd04301">
    <property type="entry name" value="NAT_SF"/>
    <property type="match status" value="1"/>
</dbReference>
<evidence type="ECO:0000313" key="5">
    <source>
        <dbReference type="Proteomes" id="UP000295537"/>
    </source>
</evidence>
<dbReference type="PANTHER" id="PTHR43877">
    <property type="entry name" value="AMINOALKYLPHOSPHONATE N-ACETYLTRANSFERASE-RELATED-RELATED"/>
    <property type="match status" value="1"/>
</dbReference>
<dbReference type="InterPro" id="IPR000182">
    <property type="entry name" value="GNAT_dom"/>
</dbReference>
<keyword evidence="5" id="KW-1185">Reference proteome</keyword>